<reference evidence="1" key="1">
    <citation type="submission" date="2014-11" db="EMBL/GenBank/DDBJ databases">
        <authorList>
            <person name="Amaro Gonzalez C."/>
        </authorList>
    </citation>
    <scope>NUCLEOTIDE SEQUENCE</scope>
</reference>
<name>A0A0E9Q3B6_ANGAN</name>
<proteinExistence type="predicted"/>
<protein>
    <submittedName>
        <fullName evidence="1">Uncharacterized protein</fullName>
    </submittedName>
</protein>
<dbReference type="EMBL" id="GBXM01097762">
    <property type="protein sequence ID" value="JAH10815.1"/>
    <property type="molecule type" value="Transcribed_RNA"/>
</dbReference>
<evidence type="ECO:0000313" key="1">
    <source>
        <dbReference type="EMBL" id="JAH10815.1"/>
    </source>
</evidence>
<dbReference type="AlphaFoldDB" id="A0A0E9Q3B6"/>
<organism evidence="1">
    <name type="scientific">Anguilla anguilla</name>
    <name type="common">European freshwater eel</name>
    <name type="synonym">Muraena anguilla</name>
    <dbReference type="NCBI Taxonomy" id="7936"/>
    <lineage>
        <taxon>Eukaryota</taxon>
        <taxon>Metazoa</taxon>
        <taxon>Chordata</taxon>
        <taxon>Craniata</taxon>
        <taxon>Vertebrata</taxon>
        <taxon>Euteleostomi</taxon>
        <taxon>Actinopterygii</taxon>
        <taxon>Neopterygii</taxon>
        <taxon>Teleostei</taxon>
        <taxon>Anguilliformes</taxon>
        <taxon>Anguillidae</taxon>
        <taxon>Anguilla</taxon>
    </lineage>
</organism>
<accession>A0A0E9Q3B6</accession>
<sequence>MNSLFLLPKIEFPVSDGPILYDGNSFSQ</sequence>
<reference evidence="1" key="2">
    <citation type="journal article" date="2015" name="Fish Shellfish Immunol.">
        <title>Early steps in the European eel (Anguilla anguilla)-Vibrio vulnificus interaction in the gills: Role of the RtxA13 toxin.</title>
        <authorList>
            <person name="Callol A."/>
            <person name="Pajuelo D."/>
            <person name="Ebbesson L."/>
            <person name="Teles M."/>
            <person name="MacKenzie S."/>
            <person name="Amaro C."/>
        </authorList>
    </citation>
    <scope>NUCLEOTIDE SEQUENCE</scope>
</reference>